<gene>
    <name evidence="4" type="ORF">KR76_01225</name>
</gene>
<proteinExistence type="predicted"/>
<dbReference type="InterPro" id="IPR003399">
    <property type="entry name" value="Mce/MlaD"/>
</dbReference>
<protein>
    <submittedName>
        <fullName evidence="4">MCE-family protein MceC</fullName>
    </submittedName>
</protein>
<feature type="domain" description="Mce/MlaD" evidence="2">
    <location>
        <begin position="44"/>
        <end position="116"/>
    </location>
</feature>
<dbReference type="PANTHER" id="PTHR33371">
    <property type="entry name" value="INTERMEMBRANE PHOSPHOLIPID TRANSPORT SYSTEM BINDING PROTEIN MLAD-RELATED"/>
    <property type="match status" value="1"/>
</dbReference>
<dbReference type="Pfam" id="PF02470">
    <property type="entry name" value="MlaD"/>
    <property type="match status" value="1"/>
</dbReference>
<reference evidence="4 5" key="1">
    <citation type="journal article" date="2015" name="Genome Announc.">
        <title>Complete Genome Sequence of Steroid-Transforming Nocardioides simplex VKM Ac-2033D.</title>
        <authorList>
            <person name="Shtratnikova V.Y."/>
            <person name="Schelkunov M.I."/>
            <person name="Pekov Y.A."/>
            <person name="Fokina V.V."/>
            <person name="Logacheva M.D."/>
            <person name="Sokolov S.L."/>
            <person name="Bragin E.Y."/>
            <person name="Ashapkin V.V."/>
            <person name="Donova M.V."/>
        </authorList>
    </citation>
    <scope>NUCLEOTIDE SEQUENCE [LARGE SCALE GENOMIC DNA]</scope>
    <source>
        <strain evidence="4 5">VKM Ac-2033D</strain>
    </source>
</reference>
<evidence type="ECO:0000313" key="4">
    <source>
        <dbReference type="EMBL" id="AIY15735.2"/>
    </source>
</evidence>
<evidence type="ECO:0000259" key="3">
    <source>
        <dbReference type="Pfam" id="PF11887"/>
    </source>
</evidence>
<dbReference type="HOGENOM" id="CLU_026704_2_0_11"/>
<organism evidence="4 5">
    <name type="scientific">Nocardioides simplex</name>
    <name type="common">Arthrobacter simplex</name>
    <dbReference type="NCBI Taxonomy" id="2045"/>
    <lineage>
        <taxon>Bacteria</taxon>
        <taxon>Bacillati</taxon>
        <taxon>Actinomycetota</taxon>
        <taxon>Actinomycetes</taxon>
        <taxon>Propionibacteriales</taxon>
        <taxon>Nocardioidaceae</taxon>
        <taxon>Pimelobacter</taxon>
    </lineage>
</organism>
<evidence type="ECO:0000313" key="5">
    <source>
        <dbReference type="Proteomes" id="UP000030300"/>
    </source>
</evidence>
<keyword evidence="1" id="KW-0812">Transmembrane</keyword>
<keyword evidence="5" id="KW-1185">Reference proteome</keyword>
<feature type="domain" description="Mammalian cell entry C-terminal" evidence="3">
    <location>
        <begin position="121"/>
        <end position="297"/>
    </location>
</feature>
<dbReference type="STRING" id="2045.KR76_01225"/>
<dbReference type="eggNOG" id="COG1463">
    <property type="taxonomic scope" value="Bacteria"/>
</dbReference>
<dbReference type="InterPro" id="IPR052336">
    <property type="entry name" value="MlaD_Phospholipid_Transporter"/>
</dbReference>
<dbReference type="PANTHER" id="PTHR33371:SF18">
    <property type="entry name" value="MCE-FAMILY PROTEIN MCE3C"/>
    <property type="match status" value="1"/>
</dbReference>
<dbReference type="Proteomes" id="UP000030300">
    <property type="component" value="Chromosome"/>
</dbReference>
<dbReference type="AlphaFoldDB" id="A0A0A1DK44"/>
<sequence length="331" mass="34477">MMSRVISPDRRAVRGLVGTVALVLVVLAALNINRLPLIGNSDILHVQFVEAGGLKGGDAVMISGAQVGKVRTVRLDGQHVVADIVLTDGDVVLGEDTEARIITITLLGRAAVELEPRGSGELAAGDAIPLERTSSPYNLTSTLNQLTETTADIDKAQLAHALDQASTTLNASSPELGPALDGITALSRAVSSNDDELRSLVAHADNVTGVLASRDQQIASLLGSGRSLLSELDARQEVVVSLLKSARALATELRALLKDTDDVLGPALDELDGVVDVLNRNKADLQASIHGLRGYATAFGEAISSGPWFDAYIQNLTAPGTLAPILSGVIP</sequence>
<dbReference type="InterPro" id="IPR024516">
    <property type="entry name" value="Mce_C"/>
</dbReference>
<dbReference type="InterPro" id="IPR005693">
    <property type="entry name" value="Mce"/>
</dbReference>
<keyword evidence="1" id="KW-0472">Membrane</keyword>
<accession>A0A0A1DK44</accession>
<name>A0A0A1DK44_NOCSI</name>
<dbReference type="GO" id="GO:0005576">
    <property type="term" value="C:extracellular region"/>
    <property type="evidence" value="ECO:0007669"/>
    <property type="project" value="TreeGrafter"/>
</dbReference>
<dbReference type="Pfam" id="PF11887">
    <property type="entry name" value="Mce4_CUP1"/>
    <property type="match status" value="1"/>
</dbReference>
<keyword evidence="1" id="KW-1133">Transmembrane helix</keyword>
<dbReference type="EMBL" id="CP009896">
    <property type="protein sequence ID" value="AIY15735.2"/>
    <property type="molecule type" value="Genomic_DNA"/>
</dbReference>
<dbReference type="NCBIfam" id="TIGR00996">
    <property type="entry name" value="Mtu_fam_mce"/>
    <property type="match status" value="1"/>
</dbReference>
<dbReference type="KEGG" id="psim:KR76_01225"/>
<evidence type="ECO:0000259" key="2">
    <source>
        <dbReference type="Pfam" id="PF02470"/>
    </source>
</evidence>
<evidence type="ECO:0000256" key="1">
    <source>
        <dbReference type="SAM" id="Phobius"/>
    </source>
</evidence>
<dbReference type="PRINTS" id="PR01782">
    <property type="entry name" value="MCEVIRFACTOR"/>
</dbReference>
<feature type="transmembrane region" description="Helical" evidence="1">
    <location>
        <begin position="12"/>
        <end position="32"/>
    </location>
</feature>